<reference evidence="2" key="1">
    <citation type="journal article" date="2021" name="Proc. Natl. Acad. Sci. U.S.A.">
        <title>Three genomes in the algal genus Volvox reveal the fate of a haploid sex-determining region after a transition to homothallism.</title>
        <authorList>
            <person name="Yamamoto K."/>
            <person name="Hamaji T."/>
            <person name="Kawai-Toyooka H."/>
            <person name="Matsuzaki R."/>
            <person name="Takahashi F."/>
            <person name="Nishimura Y."/>
            <person name="Kawachi M."/>
            <person name="Noguchi H."/>
            <person name="Minakuchi Y."/>
            <person name="Umen J.G."/>
            <person name="Toyoda A."/>
            <person name="Nozaki H."/>
        </authorList>
    </citation>
    <scope>NUCLEOTIDE SEQUENCE</scope>
    <source>
        <strain evidence="2">NIES-3786</strain>
    </source>
</reference>
<organism evidence="2 3">
    <name type="scientific">Volvox reticuliferus</name>
    <dbReference type="NCBI Taxonomy" id="1737510"/>
    <lineage>
        <taxon>Eukaryota</taxon>
        <taxon>Viridiplantae</taxon>
        <taxon>Chlorophyta</taxon>
        <taxon>core chlorophytes</taxon>
        <taxon>Chlorophyceae</taxon>
        <taxon>CS clade</taxon>
        <taxon>Chlamydomonadales</taxon>
        <taxon>Volvocaceae</taxon>
        <taxon>Volvox</taxon>
    </lineage>
</organism>
<feature type="non-terminal residue" evidence="2">
    <location>
        <position position="1"/>
    </location>
</feature>
<evidence type="ECO:0000313" key="2">
    <source>
        <dbReference type="EMBL" id="GIL85208.1"/>
    </source>
</evidence>
<comment type="caution">
    <text evidence="2">The sequence shown here is derived from an EMBL/GenBank/DDBJ whole genome shotgun (WGS) entry which is preliminary data.</text>
</comment>
<sequence>TAYPEYPCSRATRAPLRAVAMPADCSGVNKIWPRQLVQNGALKSSLSRSSTSSSSDTTAAGSLCSPSADAAARAGAEGLFLCPTTTSSTSRCSNSAAADTPPRSSEPIRRD</sequence>
<dbReference type="Proteomes" id="UP000747110">
    <property type="component" value="Unassembled WGS sequence"/>
</dbReference>
<protein>
    <submittedName>
        <fullName evidence="2">Uncharacterized protein</fullName>
    </submittedName>
</protein>
<accession>A0A8J4CNN5</accession>
<evidence type="ECO:0000256" key="1">
    <source>
        <dbReference type="SAM" id="MobiDB-lite"/>
    </source>
</evidence>
<dbReference type="EMBL" id="BNCP01000032">
    <property type="protein sequence ID" value="GIL85208.1"/>
    <property type="molecule type" value="Genomic_DNA"/>
</dbReference>
<evidence type="ECO:0000313" key="3">
    <source>
        <dbReference type="Proteomes" id="UP000747110"/>
    </source>
</evidence>
<proteinExistence type="predicted"/>
<feature type="region of interest" description="Disordered" evidence="1">
    <location>
        <begin position="82"/>
        <end position="111"/>
    </location>
</feature>
<feature type="region of interest" description="Disordered" evidence="1">
    <location>
        <begin position="42"/>
        <end position="67"/>
    </location>
</feature>
<dbReference type="AlphaFoldDB" id="A0A8J4CNN5"/>
<gene>
    <name evidence="2" type="ORF">Vretifemale_13788</name>
</gene>
<name>A0A8J4CNN5_9CHLO</name>
<keyword evidence="3" id="KW-1185">Reference proteome</keyword>